<evidence type="ECO:0000313" key="2">
    <source>
        <dbReference type="Proteomes" id="UP000814140"/>
    </source>
</evidence>
<keyword evidence="2" id="KW-1185">Reference proteome</keyword>
<protein>
    <submittedName>
        <fullName evidence="1">Alpha/beta-hydrolase</fullName>
    </submittedName>
</protein>
<evidence type="ECO:0000313" key="1">
    <source>
        <dbReference type="EMBL" id="KAI0060389.1"/>
    </source>
</evidence>
<dbReference type="EMBL" id="MU277219">
    <property type="protein sequence ID" value="KAI0060389.1"/>
    <property type="molecule type" value="Genomic_DNA"/>
</dbReference>
<accession>A0ACB8SVI6</accession>
<organism evidence="1 2">
    <name type="scientific">Artomyces pyxidatus</name>
    <dbReference type="NCBI Taxonomy" id="48021"/>
    <lineage>
        <taxon>Eukaryota</taxon>
        <taxon>Fungi</taxon>
        <taxon>Dikarya</taxon>
        <taxon>Basidiomycota</taxon>
        <taxon>Agaricomycotina</taxon>
        <taxon>Agaricomycetes</taxon>
        <taxon>Russulales</taxon>
        <taxon>Auriscalpiaceae</taxon>
        <taxon>Artomyces</taxon>
    </lineage>
</organism>
<comment type="caution">
    <text evidence="1">The sequence shown here is derived from an EMBL/GenBank/DDBJ whole genome shotgun (WGS) entry which is preliminary data.</text>
</comment>
<dbReference type="Proteomes" id="UP000814140">
    <property type="component" value="Unassembled WGS sequence"/>
</dbReference>
<sequence length="638" mass="70715">MNKVAFPVPVALLLRRILGLLSTASITHHYLLPHGAFERSGERSEQAGSWSWTALRGIHSFWWPNARVCHDGPSPETVGGDAILSDEGWSGAVIRALGIAFPWPHLHWPSAPKLSFFNRAEESSVDRVGIRDPEKHSPKKDTTPSPPTQPQDPQKQDTIHRLIQNPLLYDPVRTPRYPIVLCHGLYGFDVRGPSAFPSLRMHYWSSILNILRKTVGAEVIVTSVPGTGSIASRSEELNRFLEQKVRGRGINLMAHSMGGLDCRHLITHVQPTDYTPLSLTSIATPHRGSAFMDWCTEYLGLGRAKTERDRKAAATAEREASQPAAMSSSPHSPSERSDPQSDPKQTSSPLSMSFSSLPSSFTTLLLSMFDSPAYANLTTTYLNTVFNPTTPDDPRVKYFSVAGRTSSMNVWHPLWLPKLVLDGQEERDRKRLQREATNVLGSVDDDAKYQRKAGDAGPPPWARNEHWGNDGLVSVQSARWGEFLGTLEGCDHWEMRGASGIEMGVDLPSVGEGWGLGDWGRFVRALGRLERRAAAKQEERGEKAAAQSLVKSAKEKESDEALKSSTDRLSSVFDWLVDQVPKDSLPSLSFTSGPKAGVKTSETQPRKEVPKKRGDLETKLDLERFYVALTRKLYDEGL</sequence>
<reference evidence="1" key="1">
    <citation type="submission" date="2021-03" db="EMBL/GenBank/DDBJ databases">
        <authorList>
            <consortium name="DOE Joint Genome Institute"/>
            <person name="Ahrendt S."/>
            <person name="Looney B.P."/>
            <person name="Miyauchi S."/>
            <person name="Morin E."/>
            <person name="Drula E."/>
            <person name="Courty P.E."/>
            <person name="Chicoki N."/>
            <person name="Fauchery L."/>
            <person name="Kohler A."/>
            <person name="Kuo A."/>
            <person name="Labutti K."/>
            <person name="Pangilinan J."/>
            <person name="Lipzen A."/>
            <person name="Riley R."/>
            <person name="Andreopoulos W."/>
            <person name="He G."/>
            <person name="Johnson J."/>
            <person name="Barry K.W."/>
            <person name="Grigoriev I.V."/>
            <person name="Nagy L."/>
            <person name="Hibbett D."/>
            <person name="Henrissat B."/>
            <person name="Matheny P.B."/>
            <person name="Labbe J."/>
            <person name="Martin F."/>
        </authorList>
    </citation>
    <scope>NUCLEOTIDE SEQUENCE</scope>
    <source>
        <strain evidence="1">HHB10654</strain>
    </source>
</reference>
<proteinExistence type="predicted"/>
<name>A0ACB8SVI6_9AGAM</name>
<reference evidence="1" key="2">
    <citation type="journal article" date="2022" name="New Phytol.">
        <title>Evolutionary transition to the ectomycorrhizal habit in the genomes of a hyperdiverse lineage of mushroom-forming fungi.</title>
        <authorList>
            <person name="Looney B."/>
            <person name="Miyauchi S."/>
            <person name="Morin E."/>
            <person name="Drula E."/>
            <person name="Courty P.E."/>
            <person name="Kohler A."/>
            <person name="Kuo A."/>
            <person name="LaButti K."/>
            <person name="Pangilinan J."/>
            <person name="Lipzen A."/>
            <person name="Riley R."/>
            <person name="Andreopoulos W."/>
            <person name="He G."/>
            <person name="Johnson J."/>
            <person name="Nolan M."/>
            <person name="Tritt A."/>
            <person name="Barry K.W."/>
            <person name="Grigoriev I.V."/>
            <person name="Nagy L.G."/>
            <person name="Hibbett D."/>
            <person name="Henrissat B."/>
            <person name="Matheny P.B."/>
            <person name="Labbe J."/>
            <person name="Martin F.M."/>
        </authorList>
    </citation>
    <scope>NUCLEOTIDE SEQUENCE</scope>
    <source>
        <strain evidence="1">HHB10654</strain>
    </source>
</reference>
<gene>
    <name evidence="1" type="ORF">BV25DRAFT_1917746</name>
</gene>